<dbReference type="Pfam" id="PF21882">
    <property type="entry name" value="Gp53-like_C"/>
    <property type="match status" value="1"/>
</dbReference>
<dbReference type="Pfam" id="PF03406">
    <property type="entry name" value="Phage_fiber_2"/>
    <property type="match status" value="1"/>
</dbReference>
<name>A0A4R4IX42_PHOLU</name>
<evidence type="ECO:0000313" key="3">
    <source>
        <dbReference type="Proteomes" id="UP000295550"/>
    </source>
</evidence>
<evidence type="ECO:0000313" key="2">
    <source>
        <dbReference type="EMBL" id="TDB45201.1"/>
    </source>
</evidence>
<dbReference type="EMBL" id="PUJX01000034">
    <property type="protein sequence ID" value="TDB45201.1"/>
    <property type="molecule type" value="Genomic_DNA"/>
</dbReference>
<organism evidence="2 3">
    <name type="scientific">Photorhabdus luminescens subsp. mexicana</name>
    <dbReference type="NCBI Taxonomy" id="2100167"/>
    <lineage>
        <taxon>Bacteria</taxon>
        <taxon>Pseudomonadati</taxon>
        <taxon>Pseudomonadota</taxon>
        <taxon>Gammaproteobacteria</taxon>
        <taxon>Enterobacterales</taxon>
        <taxon>Morganellaceae</taxon>
        <taxon>Photorhabdus</taxon>
    </lineage>
</organism>
<comment type="caution">
    <text evidence="2">The sequence shown here is derived from an EMBL/GenBank/DDBJ whole genome shotgun (WGS) entry which is preliminary data.</text>
</comment>
<dbReference type="GO" id="GO:0046718">
    <property type="term" value="P:symbiont entry into host cell"/>
    <property type="evidence" value="ECO:0007669"/>
    <property type="project" value="InterPro"/>
</dbReference>
<reference evidence="2 3" key="1">
    <citation type="journal article" date="2019" name="Int. J. Syst. Evol. Microbiol.">
        <title>Photorhabdus khanii subsp. guanajuatensis subsp. nov., isolated from Heterorhabditis atacamensis, and Photorhabdus luminescens subsp. mexicana subsp. nov., isolated from Heterorhabditis mexicana entomopathogenic nematodes.</title>
        <authorList>
            <person name="Machado R.A.R."/>
            <person name="Bruno P."/>
            <person name="Arce C.C.M."/>
            <person name="Liechti N."/>
            <person name="Kohler A."/>
            <person name="Bernal J."/>
            <person name="Bruggmann R."/>
            <person name="Turlings T.C.J."/>
        </authorList>
    </citation>
    <scope>NUCLEOTIDE SEQUENCE [LARGE SCALE GENOMIC DNA]</scope>
    <source>
        <strain evidence="2 3">MEX47-22</strain>
    </source>
</reference>
<gene>
    <name evidence="2" type="ORF">C5468_21790</name>
</gene>
<dbReference type="AlphaFoldDB" id="A0A4R4IX42"/>
<proteinExistence type="predicted"/>
<feature type="domain" description="Putative tail fiber protein gp53-like C-terminal" evidence="1">
    <location>
        <begin position="191"/>
        <end position="267"/>
    </location>
</feature>
<dbReference type="InterPro" id="IPR005068">
    <property type="entry name" value="Phage_lambda_Stf-r2"/>
</dbReference>
<dbReference type="Gene3D" id="2.60.40.3940">
    <property type="match status" value="1"/>
</dbReference>
<evidence type="ECO:0000259" key="1">
    <source>
        <dbReference type="Pfam" id="PF21882"/>
    </source>
</evidence>
<dbReference type="RefSeq" id="WP_132348102.1">
    <property type="nucleotide sequence ID" value="NZ_CAWOLF010000034.1"/>
</dbReference>
<dbReference type="InterPro" id="IPR054075">
    <property type="entry name" value="Gp53-like_C"/>
</dbReference>
<protein>
    <recommendedName>
        <fullName evidence="1">Putative tail fiber protein gp53-like C-terminal domain-containing protein</fullName>
    </recommendedName>
</protein>
<dbReference type="Proteomes" id="UP000295550">
    <property type="component" value="Unassembled WGS sequence"/>
</dbReference>
<dbReference type="GO" id="GO:0019062">
    <property type="term" value="P:virion attachment to host cell"/>
    <property type="evidence" value="ECO:0007669"/>
    <property type="project" value="InterPro"/>
</dbReference>
<sequence>MSSKNEFKAFSIDKNANVVGQDLYEESHNLYVGFPQNNIPTNFLNKVLRQSSTISSVVADFIATQSGDDILDNGDVAKLITQLNRALEQKTITSIPDASLTQKGIVQLTNEVGNSDTLVVTQKLVKEIVNSLYESISSRVPYDRKVNGKRLAENIDLNAEDVGAYYKHEVDVRLAPNTASKSINGWWRCGNSGITYQWGIASKTSTETSVYFNNSFSEVCLNVQLTLAGANEQSSGANISVKDFSTTRFTYYSGPGENSIYWFAIGY</sequence>
<accession>A0A4R4IX42</accession>